<evidence type="ECO:0000313" key="6">
    <source>
        <dbReference type="EMBL" id="TQL68029.1"/>
    </source>
</evidence>
<evidence type="ECO:0000313" key="7">
    <source>
        <dbReference type="Proteomes" id="UP000320209"/>
    </source>
</evidence>
<proteinExistence type="predicted"/>
<dbReference type="EMBL" id="VFOV01000001">
    <property type="protein sequence ID" value="TQL68029.1"/>
    <property type="molecule type" value="Genomic_DNA"/>
</dbReference>
<reference evidence="6 7" key="1">
    <citation type="submission" date="2019-06" db="EMBL/GenBank/DDBJ databases">
        <title>Sequencing the genomes of 1000 actinobacteria strains.</title>
        <authorList>
            <person name="Klenk H.-P."/>
        </authorList>
    </citation>
    <scope>NUCLEOTIDE SEQUENCE [LARGE SCALE GENOMIC DNA]</scope>
    <source>
        <strain evidence="6 7">DSM 25218</strain>
    </source>
</reference>
<feature type="short sequence motif" description="DGA/G" evidence="4">
    <location>
        <begin position="178"/>
        <end position="180"/>
    </location>
</feature>
<dbReference type="OrthoDB" id="4080114at2"/>
<dbReference type="InterPro" id="IPR002641">
    <property type="entry name" value="PNPLA_dom"/>
</dbReference>
<name>A0A543A658_9ACTN</name>
<dbReference type="GO" id="GO:0016042">
    <property type="term" value="P:lipid catabolic process"/>
    <property type="evidence" value="ECO:0007669"/>
    <property type="project" value="UniProtKB-UniRule"/>
</dbReference>
<dbReference type="PANTHER" id="PTHR14226">
    <property type="entry name" value="NEUROPATHY TARGET ESTERASE/SWISS CHEESE D.MELANOGASTER"/>
    <property type="match status" value="1"/>
</dbReference>
<dbReference type="PROSITE" id="PS51635">
    <property type="entry name" value="PNPLA"/>
    <property type="match status" value="1"/>
</dbReference>
<dbReference type="Gene3D" id="3.40.1090.10">
    <property type="entry name" value="Cytosolic phospholipase A2 catalytic domain"/>
    <property type="match status" value="2"/>
</dbReference>
<accession>A0A543A658</accession>
<evidence type="ECO:0000256" key="2">
    <source>
        <dbReference type="ARBA" id="ARBA00022963"/>
    </source>
</evidence>
<keyword evidence="7" id="KW-1185">Reference proteome</keyword>
<organism evidence="6 7">
    <name type="scientific">Nocardioides albertanoniae</name>
    <dbReference type="NCBI Taxonomy" id="1175486"/>
    <lineage>
        <taxon>Bacteria</taxon>
        <taxon>Bacillati</taxon>
        <taxon>Actinomycetota</taxon>
        <taxon>Actinomycetes</taxon>
        <taxon>Propionibacteriales</taxon>
        <taxon>Nocardioidaceae</taxon>
        <taxon>Nocardioides</taxon>
    </lineage>
</organism>
<dbReference type="SUPFAM" id="SSF52151">
    <property type="entry name" value="FabD/lysophospholipase-like"/>
    <property type="match status" value="1"/>
</dbReference>
<feature type="short sequence motif" description="GXSXG" evidence="4">
    <location>
        <begin position="57"/>
        <end position="61"/>
    </location>
</feature>
<evidence type="ECO:0000256" key="4">
    <source>
        <dbReference type="PROSITE-ProRule" id="PRU01161"/>
    </source>
</evidence>
<evidence type="ECO:0000259" key="5">
    <source>
        <dbReference type="PROSITE" id="PS51635"/>
    </source>
</evidence>
<sequence>MVNPFEVLRARLGGDPVADARLALVIEGGGMRGVISSAMAGVLESFGAHQHIDLFVGTSAGATNAVAAAGGKVDAMSRAYVEEFSDRKYADSRRLLRGRPAVDARLITSTSESMLSLYDGLRADATVGVVATDVETGEAEVFSDFGSRDDLVSALTASGSLPIVGGPVVAYAGRRWTDGGVVDSVPVAAAATLGATHAIVLATRPAGSAPAYGSMDRMVETYLRRYCGNLADAYRRRPERYLAQRQAMEAGSFAGVRTSVLAPSATDTVPGRTNRDRRLLASARSDARATAEALLRTAGFAPFIDETAVA</sequence>
<dbReference type="InterPro" id="IPR050301">
    <property type="entry name" value="NTE"/>
</dbReference>
<evidence type="ECO:0000256" key="1">
    <source>
        <dbReference type="ARBA" id="ARBA00022801"/>
    </source>
</evidence>
<keyword evidence="1 4" id="KW-0378">Hydrolase</keyword>
<comment type="caution">
    <text evidence="6">The sequence shown here is derived from an EMBL/GenBank/DDBJ whole genome shotgun (WGS) entry which is preliminary data.</text>
</comment>
<keyword evidence="2 4" id="KW-0442">Lipid degradation</keyword>
<dbReference type="GO" id="GO:0016787">
    <property type="term" value="F:hydrolase activity"/>
    <property type="evidence" value="ECO:0007669"/>
    <property type="project" value="UniProtKB-UniRule"/>
</dbReference>
<feature type="domain" description="PNPLA" evidence="5">
    <location>
        <begin position="24"/>
        <end position="191"/>
    </location>
</feature>
<feature type="active site" description="Proton acceptor" evidence="4">
    <location>
        <position position="178"/>
    </location>
</feature>
<dbReference type="InterPro" id="IPR016035">
    <property type="entry name" value="Acyl_Trfase/lysoPLipase"/>
</dbReference>
<dbReference type="RefSeq" id="WP_141780068.1">
    <property type="nucleotide sequence ID" value="NZ_VFOV01000001.1"/>
</dbReference>
<keyword evidence="3 4" id="KW-0443">Lipid metabolism</keyword>
<protein>
    <submittedName>
        <fullName evidence="6">Putative patatin/cPLA2 family phospholipase</fullName>
    </submittedName>
</protein>
<dbReference type="PANTHER" id="PTHR14226:SF29">
    <property type="entry name" value="NEUROPATHY TARGET ESTERASE SWS"/>
    <property type="match status" value="1"/>
</dbReference>
<feature type="short sequence motif" description="GXGXXG" evidence="4">
    <location>
        <begin position="28"/>
        <end position="33"/>
    </location>
</feature>
<dbReference type="Proteomes" id="UP000320209">
    <property type="component" value="Unassembled WGS sequence"/>
</dbReference>
<dbReference type="AlphaFoldDB" id="A0A543A658"/>
<evidence type="ECO:0000256" key="3">
    <source>
        <dbReference type="ARBA" id="ARBA00023098"/>
    </source>
</evidence>
<feature type="active site" description="Nucleophile" evidence="4">
    <location>
        <position position="59"/>
    </location>
</feature>
<dbReference type="Pfam" id="PF01734">
    <property type="entry name" value="Patatin"/>
    <property type="match status" value="1"/>
</dbReference>
<gene>
    <name evidence="6" type="ORF">FB381_1918</name>
</gene>